<dbReference type="PANTHER" id="PTHR37304">
    <property type="entry name" value="MEMBRANE PROTEIN-RELATED"/>
    <property type="match status" value="1"/>
</dbReference>
<organism evidence="2 3">
    <name type="scientific">Chengkuizengella axinellae</name>
    <dbReference type="NCBI Taxonomy" id="3064388"/>
    <lineage>
        <taxon>Bacteria</taxon>
        <taxon>Bacillati</taxon>
        <taxon>Bacillota</taxon>
        <taxon>Bacilli</taxon>
        <taxon>Bacillales</taxon>
        <taxon>Paenibacillaceae</taxon>
        <taxon>Chengkuizengella</taxon>
    </lineage>
</organism>
<evidence type="ECO:0000313" key="2">
    <source>
        <dbReference type="EMBL" id="MDP5275805.1"/>
    </source>
</evidence>
<keyword evidence="1" id="KW-1133">Transmembrane helix</keyword>
<dbReference type="Pfam" id="PF04070">
    <property type="entry name" value="DUF378"/>
    <property type="match status" value="1"/>
</dbReference>
<dbReference type="InterPro" id="IPR007211">
    <property type="entry name" value="DUF378"/>
</dbReference>
<sequence>MKTLNVIALLLVIIGGLNWLLVGIFEWDLVAEVFGGTDSVLSKIIYIVIGLSAIYSLSFFNKITQD</sequence>
<keyword evidence="1" id="KW-0812">Transmembrane</keyword>
<keyword evidence="3" id="KW-1185">Reference proteome</keyword>
<reference evidence="2 3" key="1">
    <citation type="submission" date="2023-08" db="EMBL/GenBank/DDBJ databases">
        <authorList>
            <person name="Park J.-S."/>
        </authorList>
    </citation>
    <scope>NUCLEOTIDE SEQUENCE [LARGE SCALE GENOMIC DNA]</scope>
    <source>
        <strain evidence="2 3">2205SS18-9</strain>
    </source>
</reference>
<dbReference type="EMBL" id="JAVAMP010000010">
    <property type="protein sequence ID" value="MDP5275805.1"/>
    <property type="molecule type" value="Genomic_DNA"/>
</dbReference>
<gene>
    <name evidence="2" type="ORF">Q5Y73_17025</name>
</gene>
<dbReference type="RefSeq" id="WP_305993117.1">
    <property type="nucleotide sequence ID" value="NZ_JAVAMP010000010.1"/>
</dbReference>
<name>A0ABT9J499_9BACL</name>
<evidence type="ECO:0000313" key="3">
    <source>
        <dbReference type="Proteomes" id="UP001231941"/>
    </source>
</evidence>
<evidence type="ECO:0000256" key="1">
    <source>
        <dbReference type="SAM" id="Phobius"/>
    </source>
</evidence>
<dbReference type="PANTHER" id="PTHR37304:SF1">
    <property type="entry name" value="MEMBRANE PROTEIN"/>
    <property type="match status" value="1"/>
</dbReference>
<feature type="transmembrane region" description="Helical" evidence="1">
    <location>
        <begin position="7"/>
        <end position="25"/>
    </location>
</feature>
<proteinExistence type="predicted"/>
<keyword evidence="1" id="KW-0472">Membrane</keyword>
<accession>A0ABT9J499</accession>
<dbReference type="Proteomes" id="UP001231941">
    <property type="component" value="Unassembled WGS sequence"/>
</dbReference>
<comment type="caution">
    <text evidence="2">The sequence shown here is derived from an EMBL/GenBank/DDBJ whole genome shotgun (WGS) entry which is preliminary data.</text>
</comment>
<feature type="transmembrane region" description="Helical" evidence="1">
    <location>
        <begin position="40"/>
        <end position="60"/>
    </location>
</feature>
<protein>
    <submittedName>
        <fullName evidence="2">DUF378 domain-containing protein</fullName>
    </submittedName>
</protein>